<evidence type="ECO:0000313" key="2">
    <source>
        <dbReference type="EMBL" id="MDF9277438.1"/>
    </source>
</evidence>
<accession>A0ABT6CU53</accession>
<keyword evidence="1" id="KW-1133">Transmembrane helix</keyword>
<evidence type="ECO:0000313" key="3">
    <source>
        <dbReference type="Proteomes" id="UP001220456"/>
    </source>
</evidence>
<reference evidence="2 3" key="1">
    <citation type="journal article" date="2023" name="Int. J. Syst. Evol. Microbiol.">
        <title>Arthrobacter vasquezii sp. nov., isolated from a soil sample from Union Glacier, Antarctica.</title>
        <authorList>
            <person name="Valenzuela-Ibaceta F."/>
            <person name="Carrasco V."/>
            <person name="Lagos-Moraga S."/>
            <person name="Dietz-Vargas C."/>
            <person name="Navarro C.A."/>
            <person name="Perez-Donoso J.M."/>
        </authorList>
    </citation>
    <scope>NUCLEOTIDE SEQUENCE [LARGE SCALE GENOMIC DNA]</scope>
    <source>
        <strain evidence="2 3">EH-1B-1</strain>
    </source>
</reference>
<dbReference type="RefSeq" id="WP_277357989.1">
    <property type="nucleotide sequence ID" value="NZ_JAROKN010000010.1"/>
</dbReference>
<dbReference type="NCBIfam" id="NF042935">
    <property type="entry name" value="SCO6880_fam"/>
    <property type="match status" value="1"/>
</dbReference>
<gene>
    <name evidence="2" type="ORF">P4U43_06480</name>
</gene>
<name>A0ABT6CU53_9MICC</name>
<keyword evidence="1" id="KW-0812">Transmembrane</keyword>
<dbReference type="EMBL" id="JAROKN010000010">
    <property type="protein sequence ID" value="MDF9277438.1"/>
    <property type="molecule type" value="Genomic_DNA"/>
</dbReference>
<protein>
    <recommendedName>
        <fullName evidence="4">Integral membrane protein</fullName>
    </recommendedName>
</protein>
<organism evidence="2 3">
    <name type="scientific">Arthrobacter vasquezii</name>
    <dbReference type="NCBI Taxonomy" id="2977629"/>
    <lineage>
        <taxon>Bacteria</taxon>
        <taxon>Bacillati</taxon>
        <taxon>Actinomycetota</taxon>
        <taxon>Actinomycetes</taxon>
        <taxon>Micrococcales</taxon>
        <taxon>Micrococcaceae</taxon>
        <taxon>Arthrobacter</taxon>
    </lineage>
</organism>
<evidence type="ECO:0008006" key="4">
    <source>
        <dbReference type="Google" id="ProtNLM"/>
    </source>
</evidence>
<keyword evidence="1" id="KW-0472">Membrane</keyword>
<proteinExistence type="predicted"/>
<dbReference type="Proteomes" id="UP001220456">
    <property type="component" value="Unassembled WGS sequence"/>
</dbReference>
<keyword evidence="3" id="KW-1185">Reference proteome</keyword>
<evidence type="ECO:0000256" key="1">
    <source>
        <dbReference type="SAM" id="Phobius"/>
    </source>
</evidence>
<comment type="caution">
    <text evidence="2">The sequence shown here is derived from an EMBL/GenBank/DDBJ whole genome shotgun (WGS) entry which is preliminary data.</text>
</comment>
<feature type="transmembrane region" description="Helical" evidence="1">
    <location>
        <begin position="27"/>
        <end position="47"/>
    </location>
</feature>
<sequence>MAQTEADTVDVRPRVYGNYRVPTSKGLAGLSTAGTIVLVLGVIGGVILMMLNLWAAALLFEAVIAVVLLLSMQKNKHGRTMVERIFRRFGWMNAQYTGANVYRAGPVSRVPSGTTTLPGISARSTISEHTDAYGRPFALMHLPQRSHYTVVLGSEPDGGGMVDQEQINRWVDRWSHWLGILTDEPGLTAASVTIETAPDSGFRLARKVESRIDPNAPEFARAVIQETVAALPTGATVTRAYIAVTFRAALRSGGRIRKADEVANDLAARLPNITASLSNTGAGVATPLTAQELCEVIRVAYDPAEAVLFDRAHAEGKAPLLNWSEVGPQAADTFWDSYHHNNAWSKSWAMSVPPRSTVQANVLQALVAPSPEVVRKRVTMLYRPIDAARAAQLVENDVNTATFNASSRNRATSRDTRETRAARATAEEEADGAGLLNFAMIVTATVRAKQDLPEAEAAIENLGASARIRLEEAYGAQDSTFAAGLPLGIVIPDHLALPKTVRDAL</sequence>
<feature type="transmembrane region" description="Helical" evidence="1">
    <location>
        <begin position="53"/>
        <end position="71"/>
    </location>
</feature>
<dbReference type="InterPro" id="IPR049978">
    <property type="entry name" value="SCO6880-like"/>
</dbReference>